<comment type="caution">
    <text evidence="2">The sequence shown here is derived from an EMBL/GenBank/DDBJ whole genome shotgun (WGS) entry which is preliminary data.</text>
</comment>
<keyword evidence="3" id="KW-1185">Reference proteome</keyword>
<dbReference type="Pfam" id="PF04341">
    <property type="entry name" value="DUF485"/>
    <property type="match status" value="1"/>
</dbReference>
<dbReference type="Proteomes" id="UP001589793">
    <property type="component" value="Unassembled WGS sequence"/>
</dbReference>
<sequence>MTDPTTVGERSLAVQRSAEFQRLRRSFLSFIVPLTVLFLLWYLVYVLLAGFAPGLYARRLGDTFYTVGLVMGIGQVITTFVITMLYRSWADKRYDPQAEAIRRHMESGELLEQDAEDAR</sequence>
<dbReference type="PANTHER" id="PTHR38441">
    <property type="entry name" value="INTEGRAL MEMBRANE PROTEIN-RELATED"/>
    <property type="match status" value="1"/>
</dbReference>
<name>A0ABV6RAM7_9MICO</name>
<proteinExistence type="predicted"/>
<keyword evidence="1" id="KW-1133">Transmembrane helix</keyword>
<protein>
    <submittedName>
        <fullName evidence="2">DUF485 domain-containing protein</fullName>
    </submittedName>
</protein>
<feature type="transmembrane region" description="Helical" evidence="1">
    <location>
        <begin position="64"/>
        <end position="86"/>
    </location>
</feature>
<accession>A0ABV6RAM7</accession>
<dbReference type="InterPro" id="IPR007436">
    <property type="entry name" value="DUF485"/>
</dbReference>
<gene>
    <name evidence="2" type="ORF">ACFFF6_08685</name>
</gene>
<dbReference type="PANTHER" id="PTHR38441:SF1">
    <property type="entry name" value="MEMBRANE PROTEIN"/>
    <property type="match status" value="1"/>
</dbReference>
<reference evidence="2 3" key="1">
    <citation type="submission" date="2024-09" db="EMBL/GenBank/DDBJ databases">
        <authorList>
            <person name="Sun Q."/>
            <person name="Mori K."/>
        </authorList>
    </citation>
    <scope>NUCLEOTIDE SEQUENCE [LARGE SCALE GENOMIC DNA]</scope>
    <source>
        <strain evidence="2 3">CICC 10874</strain>
    </source>
</reference>
<feature type="transmembrane region" description="Helical" evidence="1">
    <location>
        <begin position="27"/>
        <end position="52"/>
    </location>
</feature>
<evidence type="ECO:0000256" key="1">
    <source>
        <dbReference type="SAM" id="Phobius"/>
    </source>
</evidence>
<keyword evidence="1" id="KW-0472">Membrane</keyword>
<dbReference type="EMBL" id="JBHLSV010000008">
    <property type="protein sequence ID" value="MFC0674028.1"/>
    <property type="molecule type" value="Genomic_DNA"/>
</dbReference>
<dbReference type="RefSeq" id="WP_376979962.1">
    <property type="nucleotide sequence ID" value="NZ_JBHLSV010000008.1"/>
</dbReference>
<evidence type="ECO:0000313" key="3">
    <source>
        <dbReference type="Proteomes" id="UP001589793"/>
    </source>
</evidence>
<organism evidence="2 3">
    <name type="scientific">Brachybacterium hainanense</name>
    <dbReference type="NCBI Taxonomy" id="1541174"/>
    <lineage>
        <taxon>Bacteria</taxon>
        <taxon>Bacillati</taxon>
        <taxon>Actinomycetota</taxon>
        <taxon>Actinomycetes</taxon>
        <taxon>Micrococcales</taxon>
        <taxon>Dermabacteraceae</taxon>
        <taxon>Brachybacterium</taxon>
    </lineage>
</organism>
<evidence type="ECO:0000313" key="2">
    <source>
        <dbReference type="EMBL" id="MFC0674028.1"/>
    </source>
</evidence>
<keyword evidence="1" id="KW-0812">Transmembrane</keyword>